<protein>
    <submittedName>
        <fullName evidence="8">Lipopolysaccharide biosynthesis protein</fullName>
    </submittedName>
</protein>
<feature type="transmembrane region" description="Helical" evidence="7">
    <location>
        <begin position="185"/>
        <end position="203"/>
    </location>
</feature>
<evidence type="ECO:0000256" key="2">
    <source>
        <dbReference type="ARBA" id="ARBA00007430"/>
    </source>
</evidence>
<feature type="transmembrane region" description="Helical" evidence="7">
    <location>
        <begin position="56"/>
        <end position="80"/>
    </location>
</feature>
<feature type="transmembrane region" description="Helical" evidence="7">
    <location>
        <begin position="215"/>
        <end position="237"/>
    </location>
</feature>
<keyword evidence="5 7" id="KW-1133">Transmembrane helix</keyword>
<dbReference type="EMBL" id="BAAAOG010000002">
    <property type="protein sequence ID" value="GAA1954043.1"/>
    <property type="molecule type" value="Genomic_DNA"/>
</dbReference>
<dbReference type="RefSeq" id="WP_344092951.1">
    <property type="nucleotide sequence ID" value="NZ_BAAAOG010000002.1"/>
</dbReference>
<dbReference type="InterPro" id="IPR050833">
    <property type="entry name" value="Poly_Biosynth_Transport"/>
</dbReference>
<feature type="transmembrane region" description="Helical" evidence="7">
    <location>
        <begin position="32"/>
        <end position="50"/>
    </location>
</feature>
<comment type="subcellular location">
    <subcellularLocation>
        <location evidence="1">Cell membrane</location>
        <topology evidence="1">Multi-pass membrane protein</topology>
    </subcellularLocation>
</comment>
<dbReference type="PANTHER" id="PTHR30250">
    <property type="entry name" value="PST FAMILY PREDICTED COLANIC ACID TRANSPORTER"/>
    <property type="match status" value="1"/>
</dbReference>
<comment type="caution">
    <text evidence="8">The sequence shown here is derived from an EMBL/GenBank/DDBJ whole genome shotgun (WGS) entry which is preliminary data.</text>
</comment>
<keyword evidence="3" id="KW-1003">Cell membrane</keyword>
<feature type="transmembrane region" description="Helical" evidence="7">
    <location>
        <begin position="126"/>
        <end position="147"/>
    </location>
</feature>
<feature type="transmembrane region" description="Helical" evidence="7">
    <location>
        <begin position="159"/>
        <end position="179"/>
    </location>
</feature>
<evidence type="ECO:0000313" key="8">
    <source>
        <dbReference type="EMBL" id="GAA1954043.1"/>
    </source>
</evidence>
<feature type="transmembrane region" description="Helical" evidence="7">
    <location>
        <begin position="294"/>
        <end position="323"/>
    </location>
</feature>
<feature type="transmembrane region" description="Helical" evidence="7">
    <location>
        <begin position="92"/>
        <end position="114"/>
    </location>
</feature>
<feature type="transmembrane region" description="Helical" evidence="7">
    <location>
        <begin position="390"/>
        <end position="410"/>
    </location>
</feature>
<gene>
    <name evidence="8" type="ORF">GCM10009776_14940</name>
</gene>
<keyword evidence="4 7" id="KW-0812">Transmembrane</keyword>
<dbReference type="Proteomes" id="UP001499933">
    <property type="component" value="Unassembled WGS sequence"/>
</dbReference>
<feature type="transmembrane region" description="Helical" evidence="7">
    <location>
        <begin position="329"/>
        <end position="355"/>
    </location>
</feature>
<sequence>MSALGRRGRLDSTGSLAGRAAKAAAWSGLSTIALRFGSFAVGIVLARVLSPDQFGVYAVALAVQSILMAVADLGLSADLIRSDDYERKAPTVATLGLVSGGLLALFTILSAPALAELLGSSAAAPAIAVLGGTLLLAGGGVVPYAMLQRRFDQKSMFTIGVVDFVASTAVTLLFVALGWGALSIALGRLLGQTLSTGLQFVFAKVRPRYGIDRSLLRPILAFGLPITGANMLSLALLNIDNIVLARVAGATALGFYVLAFNISNWPMSALSQVLRSISLPYIARADNAPRALTGLVAVAWALALPAGVAIATLAGPIIAVVYGERWLPAAAVLAALGVFGALRVIFDTFASYLYAIGKSRPVLWLQALWFLALTVGMIAATGAYGIVGAGWVHVVVALFIMLPAYLYTIHRAGVSVVAIAKQAWVPVVGALPAALAAALATRIESPVLAMVIGGLSALLVYGAVTGPWLMRRLRAIRGAQTNAATNLTPREA</sequence>
<organism evidence="8 9">
    <name type="scientific">Microbacterium deminutum</name>
    <dbReference type="NCBI Taxonomy" id="344164"/>
    <lineage>
        <taxon>Bacteria</taxon>
        <taxon>Bacillati</taxon>
        <taxon>Actinomycetota</taxon>
        <taxon>Actinomycetes</taxon>
        <taxon>Micrococcales</taxon>
        <taxon>Microbacteriaceae</taxon>
        <taxon>Microbacterium</taxon>
    </lineage>
</organism>
<evidence type="ECO:0000256" key="5">
    <source>
        <dbReference type="ARBA" id="ARBA00022989"/>
    </source>
</evidence>
<comment type="similarity">
    <text evidence="2">Belongs to the polysaccharide synthase family.</text>
</comment>
<proteinExistence type="inferred from homology"/>
<evidence type="ECO:0000256" key="4">
    <source>
        <dbReference type="ARBA" id="ARBA00022692"/>
    </source>
</evidence>
<feature type="transmembrane region" description="Helical" evidence="7">
    <location>
        <begin position="447"/>
        <end position="470"/>
    </location>
</feature>
<keyword evidence="9" id="KW-1185">Reference proteome</keyword>
<feature type="transmembrane region" description="Helical" evidence="7">
    <location>
        <begin position="243"/>
        <end position="262"/>
    </location>
</feature>
<feature type="transmembrane region" description="Helical" evidence="7">
    <location>
        <begin position="362"/>
        <end position="384"/>
    </location>
</feature>
<dbReference type="PANTHER" id="PTHR30250:SF10">
    <property type="entry name" value="LIPOPOLYSACCHARIDE BIOSYNTHESIS PROTEIN WZXC"/>
    <property type="match status" value="1"/>
</dbReference>
<dbReference type="Pfam" id="PF13440">
    <property type="entry name" value="Polysacc_synt_3"/>
    <property type="match status" value="1"/>
</dbReference>
<evidence type="ECO:0000256" key="3">
    <source>
        <dbReference type="ARBA" id="ARBA00022475"/>
    </source>
</evidence>
<name>A0ABP5BWY2_9MICO</name>
<reference evidence="9" key="1">
    <citation type="journal article" date="2019" name="Int. J. Syst. Evol. Microbiol.">
        <title>The Global Catalogue of Microorganisms (GCM) 10K type strain sequencing project: providing services to taxonomists for standard genome sequencing and annotation.</title>
        <authorList>
            <consortium name="The Broad Institute Genomics Platform"/>
            <consortium name="The Broad Institute Genome Sequencing Center for Infectious Disease"/>
            <person name="Wu L."/>
            <person name="Ma J."/>
        </authorList>
    </citation>
    <scope>NUCLEOTIDE SEQUENCE [LARGE SCALE GENOMIC DNA]</scope>
    <source>
        <strain evidence="9">JCM 14901</strain>
    </source>
</reference>
<keyword evidence="6 7" id="KW-0472">Membrane</keyword>
<feature type="transmembrane region" description="Helical" evidence="7">
    <location>
        <begin position="422"/>
        <end position="441"/>
    </location>
</feature>
<evidence type="ECO:0000256" key="6">
    <source>
        <dbReference type="ARBA" id="ARBA00023136"/>
    </source>
</evidence>
<evidence type="ECO:0000313" key="9">
    <source>
        <dbReference type="Proteomes" id="UP001499933"/>
    </source>
</evidence>
<accession>A0ABP5BWY2</accession>
<evidence type="ECO:0000256" key="1">
    <source>
        <dbReference type="ARBA" id="ARBA00004651"/>
    </source>
</evidence>
<evidence type="ECO:0000256" key="7">
    <source>
        <dbReference type="SAM" id="Phobius"/>
    </source>
</evidence>